<protein>
    <submittedName>
        <fullName evidence="1">Transposase</fullName>
    </submittedName>
</protein>
<dbReference type="SUPFAM" id="SSF46689">
    <property type="entry name" value="Homeodomain-like"/>
    <property type="match status" value="1"/>
</dbReference>
<dbReference type="Proteomes" id="UP000198606">
    <property type="component" value="Unassembled WGS sequence"/>
</dbReference>
<organism evidence="1 2">
    <name type="scientific">Phytopseudomonas flavescens</name>
    <dbReference type="NCBI Taxonomy" id="29435"/>
    <lineage>
        <taxon>Bacteria</taxon>
        <taxon>Pseudomonadati</taxon>
        <taxon>Pseudomonadota</taxon>
        <taxon>Gammaproteobacteria</taxon>
        <taxon>Pseudomonadales</taxon>
        <taxon>Pseudomonadaceae</taxon>
        <taxon>Phytopseudomonas</taxon>
    </lineage>
</organism>
<reference evidence="1 2" key="1">
    <citation type="submission" date="2016-10" db="EMBL/GenBank/DDBJ databases">
        <authorList>
            <person name="de Groot N.N."/>
        </authorList>
    </citation>
    <scope>NUCLEOTIDE SEQUENCE [LARGE SCALE GENOMIC DNA]</scope>
    <source>
        <strain evidence="1 2">LMG 18387</strain>
    </source>
</reference>
<evidence type="ECO:0000313" key="2">
    <source>
        <dbReference type="Proteomes" id="UP000198606"/>
    </source>
</evidence>
<dbReference type="AlphaFoldDB" id="A0A1G8FUL1"/>
<dbReference type="EMBL" id="FNDG01000008">
    <property type="protein sequence ID" value="SDH85676.1"/>
    <property type="molecule type" value="Genomic_DNA"/>
</dbReference>
<proteinExistence type="predicted"/>
<accession>A0A1G8FUL1</accession>
<sequence>MSKRKKYSPEFKGEAVELPRRSGASCRQIAQKTAVVRAC</sequence>
<gene>
    <name evidence="1" type="ORF">SAMN05216588_10846</name>
</gene>
<dbReference type="InterPro" id="IPR009057">
    <property type="entry name" value="Homeodomain-like_sf"/>
</dbReference>
<name>A0A1G8FUL1_9GAMM</name>
<evidence type="ECO:0000313" key="1">
    <source>
        <dbReference type="EMBL" id="SDH85676.1"/>
    </source>
</evidence>